<dbReference type="EMBL" id="JN638751">
    <property type="protein sequence ID" value="AEO93462.1"/>
    <property type="molecule type" value="Genomic_DNA"/>
</dbReference>
<dbReference type="Proteomes" id="UP000009273">
    <property type="component" value="Segment"/>
</dbReference>
<protein>
    <submittedName>
        <fullName evidence="1">Gp203</fullName>
    </submittedName>
</protein>
<dbReference type="GeneID" id="18563418"/>
<gene>
    <name evidence="1" type="primary">203</name>
    <name evidence="1" type="ORF">G_203</name>
</gene>
<accession>G3MBR9</accession>
<dbReference type="RefSeq" id="YP_009015506.1">
    <property type="nucleotide sequence ID" value="NC_023719.1"/>
</dbReference>
<evidence type="ECO:0000313" key="1">
    <source>
        <dbReference type="EMBL" id="AEO93462.1"/>
    </source>
</evidence>
<proteinExistence type="predicted"/>
<name>G3MBR9_9CAUD</name>
<dbReference type="KEGG" id="vg:18563418"/>
<reference evidence="1 2" key="1">
    <citation type="submission" date="2011-09" db="EMBL/GenBank/DDBJ databases">
        <authorList>
            <person name="Pope W.H."/>
            <person name="Pedulla M.L."/>
            <person name="Ford M.E."/>
            <person name="Peebles C.L."/>
            <person name="Hatfull G.H."/>
            <person name="Hendrix R.W."/>
        </authorList>
    </citation>
    <scope>NUCLEOTIDE SEQUENCE [LARGE SCALE GENOMIC DNA]</scope>
    <source>
        <strain evidence="1">G</strain>
    </source>
</reference>
<sequence>MIEIRLRDIIKGLISLPFEMLFVSLDFSSRRKRKKLVREFTDCLDNEVKEFAKFLDFEDIELIRYKESFFTDGTTLELRFRESHDNETSRLTVVITGKCEIRVGYGNGWAYYKNNDIDNIASNMLRYLDRIKLSLEEDKHWHQEIFNPLLESYNVKGYQKVRHAHIVNLFGNTHEKSIRAKQDLIDFFGDEVKADSFIKDINNIYLNRIVLYKMLK</sequence>
<keyword evidence="2" id="KW-1185">Reference proteome</keyword>
<organism evidence="1 2">
    <name type="scientific">Bacillus phage G</name>
    <dbReference type="NCBI Taxonomy" id="2884420"/>
    <lineage>
        <taxon>Viruses</taxon>
        <taxon>Duplodnaviria</taxon>
        <taxon>Heunggongvirae</taxon>
        <taxon>Uroviricota</taxon>
        <taxon>Caudoviricetes</taxon>
        <taxon>Donellivirus</taxon>
        <taxon>Donellivirus gee</taxon>
    </lineage>
</organism>
<evidence type="ECO:0000313" key="2">
    <source>
        <dbReference type="Proteomes" id="UP000009273"/>
    </source>
</evidence>